<dbReference type="InterPro" id="IPR032259">
    <property type="entry name" value="HIBYL-CoA-H"/>
</dbReference>
<dbReference type="SUPFAM" id="SSF52096">
    <property type="entry name" value="ClpP/crotonase"/>
    <property type="match status" value="1"/>
</dbReference>
<dbReference type="NCBIfam" id="NF004127">
    <property type="entry name" value="PRK05617.1"/>
    <property type="match status" value="1"/>
</dbReference>
<evidence type="ECO:0000259" key="4">
    <source>
        <dbReference type="Pfam" id="PF16113"/>
    </source>
</evidence>
<feature type="domain" description="Enoyl-CoA hydratase/isomerase" evidence="4">
    <location>
        <begin position="11"/>
        <end position="341"/>
    </location>
</feature>
<evidence type="ECO:0000313" key="6">
    <source>
        <dbReference type="Proteomes" id="UP000235658"/>
    </source>
</evidence>
<comment type="catalytic activity">
    <reaction evidence="1">
        <text>3-hydroxy-2-methylpropanoyl-CoA + H2O = 3-hydroxy-2-methylpropanoate + CoA + H(+)</text>
        <dbReference type="Rhea" id="RHEA:20888"/>
        <dbReference type="ChEBI" id="CHEBI:11805"/>
        <dbReference type="ChEBI" id="CHEBI:15377"/>
        <dbReference type="ChEBI" id="CHEBI:15378"/>
        <dbReference type="ChEBI" id="CHEBI:57287"/>
        <dbReference type="ChEBI" id="CHEBI:57340"/>
        <dbReference type="EC" id="3.1.2.4"/>
    </reaction>
</comment>
<keyword evidence="5" id="KW-0413">Isomerase</keyword>
<dbReference type="AlphaFoldDB" id="A0A2N6UIL3"/>
<dbReference type="GO" id="GO:0016853">
    <property type="term" value="F:isomerase activity"/>
    <property type="evidence" value="ECO:0007669"/>
    <property type="project" value="UniProtKB-KW"/>
</dbReference>
<dbReference type="EMBL" id="PNHP01000003">
    <property type="protein sequence ID" value="PMC81508.1"/>
    <property type="molecule type" value="Genomic_DNA"/>
</dbReference>
<dbReference type="InterPro" id="IPR029045">
    <property type="entry name" value="ClpP/crotonase-like_dom_sf"/>
</dbReference>
<dbReference type="Proteomes" id="UP000235658">
    <property type="component" value="Unassembled WGS sequence"/>
</dbReference>
<accession>A0A2N6UIL3</accession>
<dbReference type="PANTHER" id="PTHR43176:SF3">
    <property type="entry name" value="3-HYDROXYISOBUTYRYL-COA HYDROLASE, MITOCHONDRIAL"/>
    <property type="match status" value="1"/>
</dbReference>
<reference evidence="5 6" key="1">
    <citation type="submission" date="2017-09" db="EMBL/GenBank/DDBJ databases">
        <title>Bacterial strain isolated from the female urinary microbiota.</title>
        <authorList>
            <person name="Thomas-White K."/>
            <person name="Kumar N."/>
            <person name="Forster S."/>
            <person name="Putonti C."/>
            <person name="Lawley T."/>
            <person name="Wolfe A.J."/>
        </authorList>
    </citation>
    <scope>NUCLEOTIDE SEQUENCE [LARGE SCALE GENOMIC DNA]</scope>
    <source>
        <strain evidence="5 6">UMB0204</strain>
    </source>
</reference>
<evidence type="ECO:0000313" key="5">
    <source>
        <dbReference type="EMBL" id="PMC81508.1"/>
    </source>
</evidence>
<proteinExistence type="predicted"/>
<protein>
    <recommendedName>
        <fullName evidence="2">3-hydroxyisobutyryl-CoA hydrolase</fullName>
        <ecNumber evidence="2">3.1.2.4</ecNumber>
    </recommendedName>
</protein>
<comment type="caution">
    <text evidence="5">The sequence shown here is derived from an EMBL/GenBank/DDBJ whole genome shotgun (WGS) entry which is preliminary data.</text>
</comment>
<dbReference type="GO" id="GO:0006574">
    <property type="term" value="P:L-valine catabolic process"/>
    <property type="evidence" value="ECO:0007669"/>
    <property type="project" value="TreeGrafter"/>
</dbReference>
<keyword evidence="3" id="KW-0378">Hydrolase</keyword>
<evidence type="ECO:0000256" key="2">
    <source>
        <dbReference type="ARBA" id="ARBA00011915"/>
    </source>
</evidence>
<dbReference type="GO" id="GO:0003860">
    <property type="term" value="F:3-hydroxyisobutyryl-CoA hydrolase activity"/>
    <property type="evidence" value="ECO:0007669"/>
    <property type="project" value="UniProtKB-EC"/>
</dbReference>
<dbReference type="RefSeq" id="WP_102198065.1">
    <property type="nucleotide sequence ID" value="NZ_PNHP01000003.1"/>
</dbReference>
<dbReference type="InterPro" id="IPR045004">
    <property type="entry name" value="ECH_dom"/>
</dbReference>
<dbReference type="Gene3D" id="3.90.226.10">
    <property type="entry name" value="2-enoyl-CoA Hydratase, Chain A, domain 1"/>
    <property type="match status" value="1"/>
</dbReference>
<organism evidence="5 6">
    <name type="scientific">Anaerococcus hydrogenalis</name>
    <dbReference type="NCBI Taxonomy" id="33029"/>
    <lineage>
        <taxon>Bacteria</taxon>
        <taxon>Bacillati</taxon>
        <taxon>Bacillota</taxon>
        <taxon>Tissierellia</taxon>
        <taxon>Tissierellales</taxon>
        <taxon>Peptoniphilaceae</taxon>
        <taxon>Anaerococcus</taxon>
    </lineage>
</organism>
<dbReference type="PANTHER" id="PTHR43176">
    <property type="entry name" value="3-HYDROXYISOBUTYRYL-COA HYDROLASE-RELATED"/>
    <property type="match status" value="1"/>
</dbReference>
<dbReference type="Pfam" id="PF16113">
    <property type="entry name" value="ECH_2"/>
    <property type="match status" value="1"/>
</dbReference>
<name>A0A2N6UIL3_9FIRM</name>
<sequence>MIKEKIIENLGIIYLERPKVLNALNLEMIESIEKILKKWEDDDKIMAVLFDSLCPKGFCAGGDLKSIYNDYLLNDKCENKDEFYQKEFILDEYVKNYKKPIISHYFGVVMGGGIGLTINSDFIICDESVNWAMPETRLGFVPDVGVCKHLSKLPQDVGQYLGLCGESLESSDLISYNLADLYINSKNYEKVLDILIELTKNYQGQNLIEELKRQTEEFKAEKISSSLDENMGKIEKYFSFSSLDEILQSLEENKDDDFAQKTLDNLIQKYIFMLQVQFEKYFLCKDLSQDEVFDLDLKILKYSRKTGAMKEGIRSLIIDKESANWKEKSLDQVSNEKVKDLLGIEKFYREG</sequence>
<dbReference type="EC" id="3.1.2.4" evidence="2"/>
<evidence type="ECO:0000256" key="3">
    <source>
        <dbReference type="ARBA" id="ARBA00022801"/>
    </source>
</evidence>
<dbReference type="GeneID" id="84578659"/>
<dbReference type="CDD" id="cd06558">
    <property type="entry name" value="crotonase-like"/>
    <property type="match status" value="1"/>
</dbReference>
<evidence type="ECO:0000256" key="1">
    <source>
        <dbReference type="ARBA" id="ARBA00001709"/>
    </source>
</evidence>
<gene>
    <name evidence="5" type="ORF">CJ192_05630</name>
</gene>